<feature type="domain" description="Phosphate acetyl/butaryl transferase" evidence="4">
    <location>
        <begin position="77"/>
        <end position="298"/>
    </location>
</feature>
<accession>A0A9W6G2M7</accession>
<dbReference type="PANTHER" id="PTHR43356:SF2">
    <property type="entry name" value="PHOSPHATE ACETYLTRANSFERASE"/>
    <property type="match status" value="1"/>
</dbReference>
<dbReference type="NCBIfam" id="NF006045">
    <property type="entry name" value="PRK08190.1"/>
    <property type="match status" value="1"/>
</dbReference>
<keyword evidence="3" id="KW-0012">Acyltransferase</keyword>
<dbReference type="InterPro" id="IPR050500">
    <property type="entry name" value="Phos_Acetyltrans/Butyryltrans"/>
</dbReference>
<comment type="similarity">
    <text evidence="1">Belongs to the phosphate acetyltransferase and butyryltransferase family.</text>
</comment>
<dbReference type="EMBL" id="BSDS01000002">
    <property type="protein sequence ID" value="GLI39326.1"/>
    <property type="molecule type" value="Genomic_DNA"/>
</dbReference>
<comment type="caution">
    <text evidence="5">The sequence shown here is derived from an EMBL/GenBank/DDBJ whole genome shotgun (WGS) entry which is preliminary data.</text>
</comment>
<organism evidence="5 6">
    <name type="scientific">Geobacter hydrogenophilus</name>
    <dbReference type="NCBI Taxonomy" id="40983"/>
    <lineage>
        <taxon>Bacteria</taxon>
        <taxon>Pseudomonadati</taxon>
        <taxon>Thermodesulfobacteriota</taxon>
        <taxon>Desulfuromonadia</taxon>
        <taxon>Geobacterales</taxon>
        <taxon>Geobacteraceae</taxon>
        <taxon>Geobacter</taxon>
    </lineage>
</organism>
<name>A0A9W6G2M7_9BACT</name>
<gene>
    <name evidence="5" type="primary">ptb</name>
    <name evidence="5" type="ORF">GHYDROH2_28270</name>
</gene>
<dbReference type="Proteomes" id="UP001144352">
    <property type="component" value="Unassembled WGS sequence"/>
</dbReference>
<dbReference type="PANTHER" id="PTHR43356">
    <property type="entry name" value="PHOSPHATE ACETYLTRANSFERASE"/>
    <property type="match status" value="1"/>
</dbReference>
<dbReference type="InterPro" id="IPR012147">
    <property type="entry name" value="P_Ac_Bu_trans"/>
</dbReference>
<evidence type="ECO:0000313" key="5">
    <source>
        <dbReference type="EMBL" id="GLI39326.1"/>
    </source>
</evidence>
<evidence type="ECO:0000256" key="1">
    <source>
        <dbReference type="ARBA" id="ARBA00005656"/>
    </source>
</evidence>
<evidence type="ECO:0000256" key="2">
    <source>
        <dbReference type="ARBA" id="ARBA00022679"/>
    </source>
</evidence>
<reference evidence="5" key="1">
    <citation type="submission" date="2022-12" db="EMBL/GenBank/DDBJ databases">
        <title>Reference genome sequencing for broad-spectrum identification of bacterial and archaeal isolates by mass spectrometry.</title>
        <authorList>
            <person name="Sekiguchi Y."/>
            <person name="Tourlousse D.M."/>
        </authorList>
    </citation>
    <scope>NUCLEOTIDE SEQUENCE</scope>
    <source>
        <strain evidence="5">H2</strain>
    </source>
</reference>
<keyword evidence="6" id="KW-1185">Reference proteome</keyword>
<proteinExistence type="inferred from homology"/>
<dbReference type="AlphaFoldDB" id="A0A9W6G2M7"/>
<sequence>MLKSFDELIAAVQEKPKKKIAIVSPEGTTVMKLVKQALEAKLAEFILVGDEGKIKTMSAEAGFDSNLINIINIPNQKDAAEEAVRLVIVGSANAIMKGNLPTATFMRAILDKQKGLNDNRVISEITIYEKIVDAPGGGFRFLTDCAINVQPTLDEKKQIIENAVGLAHKLGNTLPKVAVISAVEVVNPAMPDTIEAAALSKMAERGQIEGCLVEGPLAFDNAISQEAAKYKKIKGEVAGQADIIMAPNLLSANPLRKCLVYYTQQRIATAVMGAKAPIVLTSRSDSAETMLLTIALAAYIS</sequence>
<evidence type="ECO:0000313" key="6">
    <source>
        <dbReference type="Proteomes" id="UP001144352"/>
    </source>
</evidence>
<dbReference type="GO" id="GO:0016746">
    <property type="term" value="F:acyltransferase activity"/>
    <property type="evidence" value="ECO:0007669"/>
    <property type="project" value="UniProtKB-KW"/>
</dbReference>
<evidence type="ECO:0000259" key="4">
    <source>
        <dbReference type="Pfam" id="PF01515"/>
    </source>
</evidence>
<dbReference type="PIRSF" id="PIRSF000428">
    <property type="entry name" value="P_Ac_trans"/>
    <property type="match status" value="1"/>
</dbReference>
<keyword evidence="2" id="KW-0808">Transferase</keyword>
<dbReference type="Gene3D" id="3.40.718.10">
    <property type="entry name" value="Isopropylmalate Dehydrogenase"/>
    <property type="match status" value="1"/>
</dbReference>
<evidence type="ECO:0000256" key="3">
    <source>
        <dbReference type="ARBA" id="ARBA00023315"/>
    </source>
</evidence>
<protein>
    <submittedName>
        <fullName evidence="5">Phosphate butyryltransferase</fullName>
    </submittedName>
</protein>
<dbReference type="Pfam" id="PF01515">
    <property type="entry name" value="PTA_PTB"/>
    <property type="match status" value="1"/>
</dbReference>
<dbReference type="InterPro" id="IPR002505">
    <property type="entry name" value="PTA_PTB"/>
</dbReference>
<dbReference type="SUPFAM" id="SSF53659">
    <property type="entry name" value="Isocitrate/Isopropylmalate dehydrogenase-like"/>
    <property type="match status" value="1"/>
</dbReference>